<dbReference type="AlphaFoldDB" id="A0A6G3MDY0"/>
<name>A0A6G3MDY0_HENSL</name>
<dbReference type="InterPro" id="IPR016024">
    <property type="entry name" value="ARM-type_fold"/>
</dbReference>
<dbReference type="EMBL" id="GHBP01000235">
    <property type="protein sequence ID" value="NDJ92210.1"/>
    <property type="molecule type" value="Transcribed_RNA"/>
</dbReference>
<dbReference type="PANTHER" id="PTHR10648">
    <property type="entry name" value="SERINE/THREONINE-PROTEIN PHOSPHATASE PP2A 65 KDA REGULATORY SUBUNIT"/>
    <property type="match status" value="1"/>
</dbReference>
<sequence length="239" mass="27762">MSGMLLWSTAYTSSNEEKQEDLLKKLISLADDKIMSVRRIFAMMLADIFDLLGAQCFYNRIFDTAIHLFNDPLDSVKMSNIISFTILMPKMKDKVDESTKVFNLLRELSGDKSWRVRYAVVIEYPHLLHAANSDDILQKLLIDLNNLLDDREPEVRLAAAKILSKMFSKEHPEHVENFFTESMWERIENLITNSDSDMGSTMVEQIGKISLILSDHQYKENFIPLLERVLKNTVRVFFF</sequence>
<accession>A0A6G3MDY0</accession>
<evidence type="ECO:0000256" key="2">
    <source>
        <dbReference type="PROSITE-ProRule" id="PRU00103"/>
    </source>
</evidence>
<proteinExistence type="predicted"/>
<evidence type="ECO:0000313" key="3">
    <source>
        <dbReference type="EMBL" id="NDJ92210.1"/>
    </source>
</evidence>
<dbReference type="InterPro" id="IPR021133">
    <property type="entry name" value="HEAT_type_2"/>
</dbReference>
<dbReference type="PROSITE" id="PS50077">
    <property type="entry name" value="HEAT_REPEAT"/>
    <property type="match status" value="1"/>
</dbReference>
<keyword evidence="1" id="KW-0677">Repeat</keyword>
<reference evidence="3" key="1">
    <citation type="submission" date="2018-11" db="EMBL/GenBank/DDBJ databases">
        <title>Henneguya salminicola genome and transcriptome.</title>
        <authorList>
            <person name="Yahalomi D."/>
            <person name="Atkinson S.D."/>
            <person name="Neuhof M."/>
            <person name="Chang E.S."/>
            <person name="Philippe H."/>
            <person name="Cartwright P."/>
            <person name="Bartholomew J.L."/>
            <person name="Huchon D."/>
        </authorList>
    </citation>
    <scope>NUCLEOTIDE SEQUENCE</scope>
    <source>
        <strain evidence="3">Hz1</strain>
        <tissue evidence="3">Whole</tissue>
    </source>
</reference>
<dbReference type="GO" id="GO:0000159">
    <property type="term" value="C:protein phosphatase type 2A complex"/>
    <property type="evidence" value="ECO:0007669"/>
    <property type="project" value="TreeGrafter"/>
</dbReference>
<evidence type="ECO:0000256" key="1">
    <source>
        <dbReference type="ARBA" id="ARBA00022737"/>
    </source>
</evidence>
<dbReference type="GO" id="GO:0005634">
    <property type="term" value="C:nucleus"/>
    <property type="evidence" value="ECO:0007669"/>
    <property type="project" value="TreeGrafter"/>
</dbReference>
<dbReference type="SUPFAM" id="SSF48371">
    <property type="entry name" value="ARM repeat"/>
    <property type="match status" value="1"/>
</dbReference>
<dbReference type="GO" id="GO:0005829">
    <property type="term" value="C:cytosol"/>
    <property type="evidence" value="ECO:0007669"/>
    <property type="project" value="TreeGrafter"/>
</dbReference>
<dbReference type="PANTHER" id="PTHR10648:SF4">
    <property type="entry name" value="PROTEIN PHOSPHATASE 2 (FORMERLY 2A), REGULATORY SUBUNIT A, BETA ISOFORM-RELATED"/>
    <property type="match status" value="1"/>
</dbReference>
<protein>
    <submittedName>
        <fullName evidence="3">Serine/threonine-protein phosphatase 2A 65 kDa regulatory subunit A beta isoform (Trinotate prediction)</fullName>
    </submittedName>
</protein>
<dbReference type="InterPro" id="IPR051023">
    <property type="entry name" value="PP2A_Regulatory_Subunit_A"/>
</dbReference>
<feature type="repeat" description="HEAT" evidence="2">
    <location>
        <begin position="140"/>
        <end position="178"/>
    </location>
</feature>
<organism evidence="3">
    <name type="scientific">Henneguya salminicola</name>
    <name type="common">Myxosporean</name>
    <dbReference type="NCBI Taxonomy" id="69463"/>
    <lineage>
        <taxon>Eukaryota</taxon>
        <taxon>Metazoa</taxon>
        <taxon>Cnidaria</taxon>
        <taxon>Myxozoa</taxon>
        <taxon>Myxosporea</taxon>
        <taxon>Bivalvulida</taxon>
        <taxon>Platysporina</taxon>
        <taxon>Myxobolidae</taxon>
        <taxon>Henneguya</taxon>
    </lineage>
</organism>
<dbReference type="GO" id="GO:0019888">
    <property type="term" value="F:protein phosphatase regulator activity"/>
    <property type="evidence" value="ECO:0007669"/>
    <property type="project" value="TreeGrafter"/>
</dbReference>
<dbReference type="Gene3D" id="1.25.10.10">
    <property type="entry name" value="Leucine-rich Repeat Variant"/>
    <property type="match status" value="1"/>
</dbReference>
<dbReference type="InterPro" id="IPR011989">
    <property type="entry name" value="ARM-like"/>
</dbReference>